<comment type="caution">
    <text evidence="1">The sequence shown here is derived from an EMBL/GenBank/DDBJ whole genome shotgun (WGS) entry which is preliminary data.</text>
</comment>
<evidence type="ECO:0000313" key="2">
    <source>
        <dbReference type="Proteomes" id="UP000028719"/>
    </source>
</evidence>
<dbReference type="Proteomes" id="UP000028719">
    <property type="component" value="Unassembled WGS sequence"/>
</dbReference>
<name>A0ABR4UQ11_9FLAO</name>
<proteinExistence type="predicted"/>
<organism evidence="1 2">
    <name type="scientific">Chryseobacterium vrystaatense</name>
    <dbReference type="NCBI Taxonomy" id="307480"/>
    <lineage>
        <taxon>Bacteria</taxon>
        <taxon>Pseudomonadati</taxon>
        <taxon>Bacteroidota</taxon>
        <taxon>Flavobacteriia</taxon>
        <taxon>Flavobacteriales</taxon>
        <taxon>Weeksellaceae</taxon>
        <taxon>Chryseobacterium group</taxon>
        <taxon>Chryseobacterium</taxon>
    </lineage>
</organism>
<accession>A0ABR4UQ11</accession>
<keyword evidence="2" id="KW-1185">Reference proteome</keyword>
<reference evidence="1 2" key="1">
    <citation type="submission" date="2014-07" db="EMBL/GenBank/DDBJ databases">
        <title>Genome of Chryseobacterium vrystaatense LMG 22846.</title>
        <authorList>
            <person name="Pipes S.E."/>
            <person name="Stropko S.J."/>
            <person name="Newman J.D."/>
        </authorList>
    </citation>
    <scope>NUCLEOTIDE SEQUENCE [LARGE SCALE GENOMIC DNA]</scope>
    <source>
        <strain evidence="1 2">LMG 22846</strain>
    </source>
</reference>
<gene>
    <name evidence="1" type="ORF">IW16_07515</name>
</gene>
<protein>
    <submittedName>
        <fullName evidence="1">Uncharacterized protein</fullName>
    </submittedName>
</protein>
<sequence>MILQNFKRIGSEISGSRQNRKIDYFTIHKRINTMNYFVYSFEHVYTDDTHTACKFLGYFDDLQKLEKAKENALTLPGFSTYPGGLIFKKRKLNKTHWQNGFDSVAGEIGRDYLEKEDEIDEDSKSIKELNLKYIYQVSHSYTIHTFLDDERIIGVFLNENEANEIVDHLKKEKGFSDHEDDFILSEFILNEQLWTSGF</sequence>
<dbReference type="EMBL" id="JPRI01000002">
    <property type="protein sequence ID" value="KFF27099.1"/>
    <property type="molecule type" value="Genomic_DNA"/>
</dbReference>
<evidence type="ECO:0000313" key="1">
    <source>
        <dbReference type="EMBL" id="KFF27099.1"/>
    </source>
</evidence>